<feature type="transmembrane region" description="Helical" evidence="2">
    <location>
        <begin position="170"/>
        <end position="190"/>
    </location>
</feature>
<protein>
    <submittedName>
        <fullName evidence="3">Uncharacterized protein</fullName>
    </submittedName>
</protein>
<feature type="coiled-coil region" evidence="1">
    <location>
        <begin position="89"/>
        <end position="146"/>
    </location>
</feature>
<feature type="transmembrane region" description="Helical" evidence="2">
    <location>
        <begin position="241"/>
        <end position="261"/>
    </location>
</feature>
<proteinExistence type="predicted"/>
<evidence type="ECO:0000256" key="2">
    <source>
        <dbReference type="SAM" id="Phobius"/>
    </source>
</evidence>
<evidence type="ECO:0000313" key="3">
    <source>
        <dbReference type="EMBL" id="QHU17054.1"/>
    </source>
</evidence>
<organism evidence="3">
    <name type="scientific">viral metagenome</name>
    <dbReference type="NCBI Taxonomy" id="1070528"/>
    <lineage>
        <taxon>unclassified sequences</taxon>
        <taxon>metagenomes</taxon>
        <taxon>organismal metagenomes</taxon>
    </lineage>
</organism>
<dbReference type="EMBL" id="MN740898">
    <property type="protein sequence ID" value="QHU17054.1"/>
    <property type="molecule type" value="Genomic_DNA"/>
</dbReference>
<evidence type="ECO:0000256" key="1">
    <source>
        <dbReference type="SAM" id="Coils"/>
    </source>
</evidence>
<reference evidence="3" key="1">
    <citation type="journal article" date="2020" name="Nature">
        <title>Giant virus diversity and host interactions through global metagenomics.</title>
        <authorList>
            <person name="Schulz F."/>
            <person name="Roux S."/>
            <person name="Paez-Espino D."/>
            <person name="Jungbluth S."/>
            <person name="Walsh D.A."/>
            <person name="Denef V.J."/>
            <person name="McMahon K.D."/>
            <person name="Konstantinidis K.T."/>
            <person name="Eloe-Fadrosh E.A."/>
            <person name="Kyrpides N.C."/>
            <person name="Woyke T."/>
        </authorList>
    </citation>
    <scope>NUCLEOTIDE SEQUENCE</scope>
    <source>
        <strain evidence="3">GVMAG-S-3300012000-57</strain>
    </source>
</reference>
<accession>A0A6C0KL45</accession>
<keyword evidence="2" id="KW-0812">Transmembrane</keyword>
<keyword evidence="2" id="KW-0472">Membrane</keyword>
<keyword evidence="2" id="KW-1133">Transmembrane helix</keyword>
<dbReference type="AlphaFoldDB" id="A0A6C0KL45"/>
<feature type="transmembrane region" description="Helical" evidence="2">
    <location>
        <begin position="202"/>
        <end position="221"/>
    </location>
</feature>
<name>A0A6C0KL45_9ZZZZ</name>
<sequence length="262" mass="30499">MESIIEGKRKKSIFSRKPKKSIFSRRKPARVKIRNSKSDYIKKLKTQIDQLTGLKNRLFAANNRLINKNNTLLDSVQYFRTTIFGNKDVKGLTDALNEEKLLNEKLRTQELGQSIKEGYAAGDSAYNALNTENQIVENQLRETANQHSIDDQLFKSLEEQTLTLSHLNVILSWILFGFILASAFLIWFSDMGLKDRLVAVKVVWLYVILVEIAEYILFYVFRYLKSWFWGTPYDASDFWKFPTLTVIDILIIILIFLSLFVH</sequence>
<keyword evidence="1" id="KW-0175">Coiled coil</keyword>